<evidence type="ECO:0000313" key="3">
    <source>
        <dbReference type="Proteomes" id="UP000324058"/>
    </source>
</evidence>
<dbReference type="PANTHER" id="PTHR18964:SF170">
    <property type="entry name" value="SUGAR KINASE"/>
    <property type="match status" value="1"/>
</dbReference>
<dbReference type="OrthoDB" id="9795247at2"/>
<dbReference type="Proteomes" id="UP000324058">
    <property type="component" value="Unassembled WGS sequence"/>
</dbReference>
<reference evidence="2 3" key="1">
    <citation type="submission" date="2019-02" db="EMBL/GenBank/DDBJ databases">
        <title>Novel genomic isolates of S. pyogenes and S. dysgalactiae subsp. equisimilis associated to necrotising fasciitis (NSTI).</title>
        <authorList>
            <person name="Barrantes I."/>
        </authorList>
    </citation>
    <scope>NUCLEOTIDE SEQUENCE [LARGE SCALE GENOMIC DNA]</scope>
    <source>
        <strain evidence="2 3">SPY2028</strain>
    </source>
</reference>
<dbReference type="PANTHER" id="PTHR18964">
    <property type="entry name" value="ROK (REPRESSOR, ORF, KINASE) FAMILY"/>
    <property type="match status" value="1"/>
</dbReference>
<dbReference type="AlphaFoldDB" id="A0A5S4TPP3"/>
<gene>
    <name evidence="2" type="ORF">E0F66_07690</name>
</gene>
<protein>
    <submittedName>
        <fullName evidence="2">ROK family protein</fullName>
    </submittedName>
</protein>
<evidence type="ECO:0000256" key="1">
    <source>
        <dbReference type="ARBA" id="ARBA00006479"/>
    </source>
</evidence>
<dbReference type="EMBL" id="SJLL01000007">
    <property type="protein sequence ID" value="TYK99244.1"/>
    <property type="molecule type" value="Genomic_DNA"/>
</dbReference>
<dbReference type="CDD" id="cd24152">
    <property type="entry name" value="ASKHA_NBD_ROK-like"/>
    <property type="match status" value="1"/>
</dbReference>
<accession>A0A5S4TPP3</accession>
<evidence type="ECO:0000313" key="2">
    <source>
        <dbReference type="EMBL" id="TYK99244.1"/>
    </source>
</evidence>
<dbReference type="STRING" id="1314.SD89_02750"/>
<comment type="caution">
    <text evidence="2">The sequence shown here is derived from an EMBL/GenBank/DDBJ whole genome shotgun (WGS) entry which is preliminary data.</text>
</comment>
<name>A0A5S4TPP3_STRPY</name>
<dbReference type="InterPro" id="IPR043129">
    <property type="entry name" value="ATPase_NBD"/>
</dbReference>
<dbReference type="InterPro" id="IPR000600">
    <property type="entry name" value="ROK"/>
</dbReference>
<sequence length="307" mass="33475">MRHDRLFYYNKGEHLMSLLCIDIGGTSLKFALCHNGQLSQQSSFPTPSSLEKFYQLLDQEVARYSAYHFSGIAISSPGAVNKEKGVIEGASAIPYIHHFKIQEALEERLHYPISIENDANCAALAEATLGAGKGASSLAMLVIGTGVGGSLVIDGKIYHGAHLFGGEFGFMIMNDRYQTFSQLGTVVNMAKRYSAIVNNGKDYTGKAVLALTEQGDPLALKERQVFLQSLAIGIFNIQHAFDPQLILIGGGVSQADFLLSAIEAELDKLYQAVEISDLRPQLAICHFKNEANLLGAAIDFYQEHKEA</sequence>
<dbReference type="Pfam" id="PF00480">
    <property type="entry name" value="ROK"/>
    <property type="match status" value="1"/>
</dbReference>
<comment type="similarity">
    <text evidence="1">Belongs to the ROK (NagC/XylR) family.</text>
</comment>
<dbReference type="SUPFAM" id="SSF53067">
    <property type="entry name" value="Actin-like ATPase domain"/>
    <property type="match status" value="1"/>
</dbReference>
<proteinExistence type="inferred from homology"/>
<organism evidence="2 3">
    <name type="scientific">Streptococcus pyogenes</name>
    <dbReference type="NCBI Taxonomy" id="1314"/>
    <lineage>
        <taxon>Bacteria</taxon>
        <taxon>Bacillati</taxon>
        <taxon>Bacillota</taxon>
        <taxon>Bacilli</taxon>
        <taxon>Lactobacillales</taxon>
        <taxon>Streptococcaceae</taxon>
        <taxon>Streptococcus</taxon>
    </lineage>
</organism>
<dbReference type="Gene3D" id="3.30.420.40">
    <property type="match status" value="2"/>
</dbReference>